<dbReference type="GO" id="GO:0004866">
    <property type="term" value="F:endopeptidase inhibitor activity"/>
    <property type="evidence" value="ECO:0007669"/>
    <property type="project" value="TreeGrafter"/>
</dbReference>
<dbReference type="Pfam" id="PF05922">
    <property type="entry name" value="Inhibitor_I9"/>
    <property type="match status" value="1"/>
</dbReference>
<dbReference type="AlphaFoldDB" id="A0A8H5BD31"/>
<evidence type="ECO:0000256" key="1">
    <source>
        <dbReference type="ARBA" id="ARBA00038069"/>
    </source>
</evidence>
<dbReference type="SUPFAM" id="SSF54897">
    <property type="entry name" value="Protease propeptides/inhibitors"/>
    <property type="match status" value="1"/>
</dbReference>
<organism evidence="3 4">
    <name type="scientific">Psilocybe cf. subviscida</name>
    <dbReference type="NCBI Taxonomy" id="2480587"/>
    <lineage>
        <taxon>Eukaryota</taxon>
        <taxon>Fungi</taxon>
        <taxon>Dikarya</taxon>
        <taxon>Basidiomycota</taxon>
        <taxon>Agaricomycotina</taxon>
        <taxon>Agaricomycetes</taxon>
        <taxon>Agaricomycetidae</taxon>
        <taxon>Agaricales</taxon>
        <taxon>Agaricineae</taxon>
        <taxon>Strophariaceae</taxon>
        <taxon>Psilocybe</taxon>
    </lineage>
</organism>
<dbReference type="PANTHER" id="PTHR28288">
    <property type="entry name" value="PROTEASE B INHIBITOR 2"/>
    <property type="match status" value="1"/>
</dbReference>
<dbReference type="EMBL" id="JAACJJ010000028">
    <property type="protein sequence ID" value="KAF5320931.1"/>
    <property type="molecule type" value="Genomic_DNA"/>
</dbReference>
<sequence>MSHPKYIVVFKDEATPQQVEQYVKDVNNNGGHVSQRYDGGILNGFAASIPDSFLSHLQSSDAVAYIELDGVVTTQ</sequence>
<dbReference type="InterPro" id="IPR010259">
    <property type="entry name" value="S8pro/Inhibitor_I9"/>
</dbReference>
<feature type="domain" description="Inhibitor I9" evidence="2">
    <location>
        <begin position="5"/>
        <end position="74"/>
    </location>
</feature>
<comment type="similarity">
    <text evidence="1">Belongs to the protease inhibitor I9 family.</text>
</comment>
<dbReference type="InterPro" id="IPR037045">
    <property type="entry name" value="S8pro/Inhibitor_I9_sf"/>
</dbReference>
<reference evidence="3 4" key="1">
    <citation type="journal article" date="2020" name="ISME J.">
        <title>Uncovering the hidden diversity of litter-decomposition mechanisms in mushroom-forming fungi.</title>
        <authorList>
            <person name="Floudas D."/>
            <person name="Bentzer J."/>
            <person name="Ahren D."/>
            <person name="Johansson T."/>
            <person name="Persson P."/>
            <person name="Tunlid A."/>
        </authorList>
    </citation>
    <scope>NUCLEOTIDE SEQUENCE [LARGE SCALE GENOMIC DNA]</scope>
    <source>
        <strain evidence="3 4">CBS 101986</strain>
    </source>
</reference>
<proteinExistence type="inferred from homology"/>
<evidence type="ECO:0000259" key="2">
    <source>
        <dbReference type="Pfam" id="PF05922"/>
    </source>
</evidence>
<accession>A0A8H5BD31</accession>
<dbReference type="Proteomes" id="UP000567179">
    <property type="component" value="Unassembled WGS sequence"/>
</dbReference>
<dbReference type="InterPro" id="IPR052471">
    <property type="entry name" value="PBI_I9"/>
</dbReference>
<gene>
    <name evidence="3" type="ORF">D9619_001802</name>
</gene>
<evidence type="ECO:0000313" key="3">
    <source>
        <dbReference type="EMBL" id="KAF5320931.1"/>
    </source>
</evidence>
<protein>
    <recommendedName>
        <fullName evidence="2">Inhibitor I9 domain-containing protein</fullName>
    </recommendedName>
</protein>
<dbReference type="OrthoDB" id="5518345at2759"/>
<evidence type="ECO:0000313" key="4">
    <source>
        <dbReference type="Proteomes" id="UP000567179"/>
    </source>
</evidence>
<dbReference type="PANTHER" id="PTHR28288:SF2">
    <property type="entry name" value="PROTEASE B INHIBITOR 2"/>
    <property type="match status" value="1"/>
</dbReference>
<comment type="caution">
    <text evidence="3">The sequence shown here is derived from an EMBL/GenBank/DDBJ whole genome shotgun (WGS) entry which is preliminary data.</text>
</comment>
<name>A0A8H5BD31_9AGAR</name>
<dbReference type="GO" id="GO:0042144">
    <property type="term" value="P:vacuole fusion, non-autophagic"/>
    <property type="evidence" value="ECO:0007669"/>
    <property type="project" value="TreeGrafter"/>
</dbReference>
<keyword evidence="4" id="KW-1185">Reference proteome</keyword>
<dbReference type="Gene3D" id="3.30.70.80">
    <property type="entry name" value="Peptidase S8 propeptide/proteinase inhibitor I9"/>
    <property type="match status" value="1"/>
</dbReference>